<evidence type="ECO:0000256" key="1">
    <source>
        <dbReference type="SAM" id="SignalP"/>
    </source>
</evidence>
<dbReference type="InterPro" id="IPR007055">
    <property type="entry name" value="BON_dom"/>
</dbReference>
<dbReference type="PROSITE" id="PS50914">
    <property type="entry name" value="BON"/>
    <property type="match status" value="1"/>
</dbReference>
<gene>
    <name evidence="3" type="ORF">OD750_000240</name>
</gene>
<evidence type="ECO:0000313" key="3">
    <source>
        <dbReference type="EMBL" id="MDC8010968.1"/>
    </source>
</evidence>
<dbReference type="Proteomes" id="UP001139971">
    <property type="component" value="Unassembled WGS sequence"/>
</dbReference>
<evidence type="ECO:0000313" key="4">
    <source>
        <dbReference type="Proteomes" id="UP001139971"/>
    </source>
</evidence>
<dbReference type="EMBL" id="JAOVZO020000001">
    <property type="protein sequence ID" value="MDC8010968.1"/>
    <property type="molecule type" value="Genomic_DNA"/>
</dbReference>
<protein>
    <submittedName>
        <fullName evidence="3">BON domain-containing protein</fullName>
    </submittedName>
</protein>
<name>A0A9X3YHN6_9GAMM</name>
<keyword evidence="4" id="KW-1185">Reference proteome</keyword>
<keyword evidence="1" id="KW-0732">Signal</keyword>
<reference evidence="3" key="1">
    <citation type="submission" date="2023-02" db="EMBL/GenBank/DDBJ databases">
        <title>Tahibacter soli sp. nov. isolated from soil.</title>
        <authorList>
            <person name="Baek J.H."/>
            <person name="Lee J.K."/>
            <person name="Choi D.G."/>
            <person name="Jeon C.O."/>
        </authorList>
    </citation>
    <scope>NUCLEOTIDE SEQUENCE</scope>
    <source>
        <strain evidence="3">BL</strain>
    </source>
</reference>
<dbReference type="Pfam" id="PF04972">
    <property type="entry name" value="BON"/>
    <property type="match status" value="1"/>
</dbReference>
<sequence length="108" mass="11824">MQTTHSSPLRWLVALLLTLSLFPAFAAKPLDETESLDADAQTAALVVRRLARDDLEAYHRIDVKVVDGRAVLTGTARTRQGLDAIVREVGKVPGVRSVEEHVKVEPTP</sequence>
<evidence type="ECO:0000259" key="2">
    <source>
        <dbReference type="PROSITE" id="PS50914"/>
    </source>
</evidence>
<accession>A0A9X3YHN6</accession>
<dbReference type="RefSeq" id="WP_263544856.1">
    <property type="nucleotide sequence ID" value="NZ_JAOVZO020000001.1"/>
</dbReference>
<feature type="chain" id="PRO_5040996279" evidence="1">
    <location>
        <begin position="27"/>
        <end position="108"/>
    </location>
</feature>
<feature type="domain" description="BON" evidence="2">
    <location>
        <begin position="38"/>
        <end position="106"/>
    </location>
</feature>
<comment type="caution">
    <text evidence="3">The sequence shown here is derived from an EMBL/GenBank/DDBJ whole genome shotgun (WGS) entry which is preliminary data.</text>
</comment>
<feature type="signal peptide" evidence="1">
    <location>
        <begin position="1"/>
        <end position="26"/>
    </location>
</feature>
<organism evidence="3 4">
    <name type="scientific">Tahibacter soli</name>
    <dbReference type="NCBI Taxonomy" id="2983605"/>
    <lineage>
        <taxon>Bacteria</taxon>
        <taxon>Pseudomonadati</taxon>
        <taxon>Pseudomonadota</taxon>
        <taxon>Gammaproteobacteria</taxon>
        <taxon>Lysobacterales</taxon>
        <taxon>Rhodanobacteraceae</taxon>
        <taxon>Tahibacter</taxon>
    </lineage>
</organism>
<proteinExistence type="predicted"/>
<dbReference type="AlphaFoldDB" id="A0A9X3YHN6"/>
<dbReference type="Gene3D" id="3.30.1340.30">
    <property type="match status" value="1"/>
</dbReference>